<dbReference type="EMBL" id="CZVI01000030">
    <property type="protein sequence ID" value="CUS92651.1"/>
    <property type="molecule type" value="Genomic_DNA"/>
</dbReference>
<keyword evidence="1" id="KW-0472">Membrane</keyword>
<evidence type="ECO:0000256" key="2">
    <source>
        <dbReference type="SAM" id="SignalP"/>
    </source>
</evidence>
<feature type="transmembrane region" description="Helical" evidence="1">
    <location>
        <begin position="156"/>
        <end position="183"/>
    </location>
</feature>
<feature type="signal peptide" evidence="2">
    <location>
        <begin position="1"/>
        <end position="20"/>
    </location>
</feature>
<keyword evidence="2" id="KW-0732">Signal</keyword>
<sequence length="192" mass="21990">MTRIFSVFILMLIISIAAFAHGKERHDKKDTLKTNVDTLKTIQNVQPYKIKLSENLLEHVHNKIVHFPVAFVVAGFILTIIGFKWDKFSSSVNLLIFFAGVFAIAAYLTGVLQESAFEDTSKEWVVETHETLGIVTAISIWVWFLFLSVKRLKRFSWLIGLITFVLVLVTGFLRWCSCTWLIFGSRSLLFIT</sequence>
<evidence type="ECO:0000259" key="3">
    <source>
        <dbReference type="Pfam" id="PF09990"/>
    </source>
</evidence>
<protein>
    <submittedName>
        <fullName evidence="4">Uncharacterized membrane protein</fullName>
    </submittedName>
</protein>
<feature type="chain" id="PRO_5045236383" evidence="2">
    <location>
        <begin position="21"/>
        <end position="192"/>
    </location>
</feature>
<keyword evidence="5" id="KW-1185">Reference proteome</keyword>
<evidence type="ECO:0000256" key="1">
    <source>
        <dbReference type="SAM" id="Phobius"/>
    </source>
</evidence>
<dbReference type="Proteomes" id="UP000182200">
    <property type="component" value="Unassembled WGS sequence"/>
</dbReference>
<dbReference type="InterPro" id="IPR019251">
    <property type="entry name" value="DUF2231_TM"/>
</dbReference>
<comment type="caution">
    <text evidence="4">The sequence shown here is derived from an EMBL/GenBank/DDBJ whole genome shotgun (WGS) entry which is preliminary data.</text>
</comment>
<feature type="transmembrane region" description="Helical" evidence="1">
    <location>
        <begin position="132"/>
        <end position="149"/>
    </location>
</feature>
<proteinExistence type="predicted"/>
<dbReference type="RefSeq" id="WP_075447085.1">
    <property type="nucleotide sequence ID" value="NZ_CZVI01000030.1"/>
</dbReference>
<organism evidence="4 5">
    <name type="scientific">Candidatus Kryptonium thompsonii</name>
    <dbReference type="NCBI Taxonomy" id="1633631"/>
    <lineage>
        <taxon>Bacteria</taxon>
        <taxon>Pseudomonadati</taxon>
        <taxon>Candidatus Kryptoniota</taxon>
        <taxon>Candidatus Kryptonium</taxon>
    </lineage>
</organism>
<accession>A0ABP2B0R2</accession>
<feature type="transmembrane region" description="Helical" evidence="1">
    <location>
        <begin position="92"/>
        <end position="112"/>
    </location>
</feature>
<keyword evidence="1" id="KW-1133">Transmembrane helix</keyword>
<name>A0ABP2B0R2_9BACT</name>
<dbReference type="Pfam" id="PF09990">
    <property type="entry name" value="DUF2231"/>
    <property type="match status" value="1"/>
</dbReference>
<feature type="domain" description="DUF2231" evidence="3">
    <location>
        <begin position="60"/>
        <end position="173"/>
    </location>
</feature>
<reference evidence="4 5" key="1">
    <citation type="submission" date="2015-11" db="EMBL/GenBank/DDBJ databases">
        <authorList>
            <person name="Varghese N."/>
        </authorList>
    </citation>
    <scope>NUCLEOTIDE SEQUENCE [LARGE SCALE GENOMIC DNA]</scope>
    <source>
        <strain evidence="4 5">JGI-8</strain>
    </source>
</reference>
<keyword evidence="1" id="KW-0812">Transmembrane</keyword>
<feature type="transmembrane region" description="Helical" evidence="1">
    <location>
        <begin position="64"/>
        <end position="85"/>
    </location>
</feature>
<evidence type="ECO:0000313" key="4">
    <source>
        <dbReference type="EMBL" id="CUS92651.1"/>
    </source>
</evidence>
<evidence type="ECO:0000313" key="5">
    <source>
        <dbReference type="Proteomes" id="UP000182200"/>
    </source>
</evidence>
<gene>
    <name evidence="4" type="ORF">JGI8_01707</name>
</gene>